<feature type="transmembrane region" description="Helical" evidence="1">
    <location>
        <begin position="145"/>
        <end position="167"/>
    </location>
</feature>
<proteinExistence type="predicted"/>
<dbReference type="Proteomes" id="UP001403385">
    <property type="component" value="Unassembled WGS sequence"/>
</dbReference>
<comment type="caution">
    <text evidence="2">The sequence shown here is derived from an EMBL/GenBank/DDBJ whole genome shotgun (WGS) entry which is preliminary data.</text>
</comment>
<organism evidence="2 3">
    <name type="scientific">Rapidithrix thailandica</name>
    <dbReference type="NCBI Taxonomy" id="413964"/>
    <lineage>
        <taxon>Bacteria</taxon>
        <taxon>Pseudomonadati</taxon>
        <taxon>Bacteroidota</taxon>
        <taxon>Cytophagia</taxon>
        <taxon>Cytophagales</taxon>
        <taxon>Flammeovirgaceae</taxon>
        <taxon>Rapidithrix</taxon>
    </lineage>
</organism>
<keyword evidence="3" id="KW-1185">Reference proteome</keyword>
<name>A0AAW9SID4_9BACT</name>
<feature type="transmembrane region" description="Helical" evidence="1">
    <location>
        <begin position="117"/>
        <end position="139"/>
    </location>
</feature>
<accession>A0AAW9SID4</accession>
<keyword evidence="1" id="KW-0472">Membrane</keyword>
<evidence type="ECO:0000313" key="2">
    <source>
        <dbReference type="EMBL" id="MEN7551585.1"/>
    </source>
</evidence>
<dbReference type="EMBL" id="JBDKWZ010000024">
    <property type="protein sequence ID" value="MEN7551585.1"/>
    <property type="molecule type" value="Genomic_DNA"/>
</dbReference>
<sequence length="195" mass="23115">MKENIHLKELWNRQQTAIPDAKGILKKAQSFQKKHLRKIIFANAALLLTSAFLIYVWNYFQPELLSSKIGIMLMVSSMLLFLTVYNQWIPLLLSNYSEINSHVYLQKMLKLKKKQAFLHRQMTSLYFMLLSSGILLYMYEYTSLMSLSAVITAYGMTVFWLALNWFYFRPKIIKKQEAHINELIDKLQEIQKQFD</sequence>
<evidence type="ECO:0000313" key="3">
    <source>
        <dbReference type="Proteomes" id="UP001403385"/>
    </source>
</evidence>
<feature type="transmembrane region" description="Helical" evidence="1">
    <location>
        <begin position="39"/>
        <end position="57"/>
    </location>
</feature>
<dbReference type="AlphaFoldDB" id="A0AAW9SID4"/>
<keyword evidence="1" id="KW-1133">Transmembrane helix</keyword>
<feature type="transmembrane region" description="Helical" evidence="1">
    <location>
        <begin position="69"/>
        <end position="96"/>
    </location>
</feature>
<dbReference type="RefSeq" id="WP_346824365.1">
    <property type="nucleotide sequence ID" value="NZ_JBDKWZ010000024.1"/>
</dbReference>
<keyword evidence="1" id="KW-0812">Transmembrane</keyword>
<reference evidence="2 3" key="1">
    <citation type="submission" date="2024-04" db="EMBL/GenBank/DDBJ databases">
        <title>Novel genus in family Flammeovirgaceae.</title>
        <authorList>
            <person name="Nguyen T.H."/>
            <person name="Vuong T.Q."/>
            <person name="Le H."/>
            <person name="Kim S.-G."/>
        </authorList>
    </citation>
    <scope>NUCLEOTIDE SEQUENCE [LARGE SCALE GENOMIC DNA]</scope>
    <source>
        <strain evidence="2 3">JCM 23209</strain>
    </source>
</reference>
<evidence type="ECO:0000256" key="1">
    <source>
        <dbReference type="SAM" id="Phobius"/>
    </source>
</evidence>
<gene>
    <name evidence="2" type="ORF">AAG747_26965</name>
</gene>
<protein>
    <submittedName>
        <fullName evidence="2">Uncharacterized protein</fullName>
    </submittedName>
</protein>